<dbReference type="InterPro" id="IPR017871">
    <property type="entry name" value="ABC_transporter-like_CS"/>
</dbReference>
<dbReference type="InterPro" id="IPR003439">
    <property type="entry name" value="ABC_transporter-like_ATP-bd"/>
</dbReference>
<feature type="domain" description="AAA+ ATPase" evidence="3">
    <location>
        <begin position="25"/>
        <end position="277"/>
    </location>
</feature>
<proteinExistence type="predicted"/>
<dbReference type="Pfam" id="PF00005">
    <property type="entry name" value="ABC_tran"/>
    <property type="match status" value="1"/>
</dbReference>
<dbReference type="RefSeq" id="XP_025595829.1">
    <property type="nucleotide sequence ID" value="XM_025745493.1"/>
</dbReference>
<dbReference type="SUPFAM" id="SSF52540">
    <property type="entry name" value="P-loop containing nucleoside triphosphate hydrolases"/>
    <property type="match status" value="1"/>
</dbReference>
<dbReference type="GO" id="GO:0005524">
    <property type="term" value="F:ATP binding"/>
    <property type="evidence" value="ECO:0007669"/>
    <property type="project" value="UniProtKB-KW"/>
</dbReference>
<dbReference type="OrthoDB" id="6593433at2759"/>
<protein>
    <submittedName>
        <fullName evidence="4">P-loop containing nucleoside triphosphate hydrolase protein</fullName>
    </submittedName>
</protein>
<dbReference type="InterPro" id="IPR027417">
    <property type="entry name" value="P-loop_NTPase"/>
</dbReference>
<organism evidence="4 5">
    <name type="scientific">Tilletiopsis washingtonensis</name>
    <dbReference type="NCBI Taxonomy" id="58919"/>
    <lineage>
        <taxon>Eukaryota</taxon>
        <taxon>Fungi</taxon>
        <taxon>Dikarya</taxon>
        <taxon>Basidiomycota</taxon>
        <taxon>Ustilaginomycotina</taxon>
        <taxon>Exobasidiomycetes</taxon>
        <taxon>Entylomatales</taxon>
        <taxon>Entylomatales incertae sedis</taxon>
        <taxon>Tilletiopsis</taxon>
    </lineage>
</organism>
<dbReference type="SMART" id="SM00382">
    <property type="entry name" value="AAA"/>
    <property type="match status" value="1"/>
</dbReference>
<dbReference type="AlphaFoldDB" id="A0A316Z194"/>
<evidence type="ECO:0000256" key="2">
    <source>
        <dbReference type="ARBA" id="ARBA00022840"/>
    </source>
</evidence>
<dbReference type="STRING" id="58919.A0A316Z194"/>
<dbReference type="PROSITE" id="PS00211">
    <property type="entry name" value="ABC_TRANSPORTER_1"/>
    <property type="match status" value="1"/>
</dbReference>
<dbReference type="PANTHER" id="PTHR43119">
    <property type="entry name" value="ABC TRANSPORT PROTEIN ATP-BINDING COMPONENT-RELATED"/>
    <property type="match status" value="1"/>
</dbReference>
<dbReference type="GO" id="GO:0016887">
    <property type="term" value="F:ATP hydrolysis activity"/>
    <property type="evidence" value="ECO:0007669"/>
    <property type="project" value="InterPro"/>
</dbReference>
<name>A0A316Z194_9BASI</name>
<evidence type="ECO:0000256" key="1">
    <source>
        <dbReference type="ARBA" id="ARBA00022741"/>
    </source>
</evidence>
<sequence length="279" mass="28899">MTLSHLSFPLPASDGAAPVRLALQRGDVLLLRGVSGCGKTTLLRRIAGLEPWTRGGGGDDDEQGAVLRGQPASAAPAAYRARVSLVAQRPPRLPGAPAALWASILAFGANADVRSADADETVPLLVPQPAVASGDASFGERQAPGWRLSDVPCAAPAAPVAPTRLPADPEALLARWGAPPRIFHADWSTLSGGEAARASLAISLALQLRRGGDGVLLLDEPTAALDLHTAQLLEADLLASEPRLTLLWVTHADAQAVRIAASVRSQAGRRVGLLQLGEQ</sequence>
<dbReference type="EMBL" id="KZ819303">
    <property type="protein sequence ID" value="PWN95550.1"/>
    <property type="molecule type" value="Genomic_DNA"/>
</dbReference>
<keyword evidence="2" id="KW-0067">ATP-binding</keyword>
<keyword evidence="4" id="KW-0378">Hydrolase</keyword>
<dbReference type="GeneID" id="37273037"/>
<dbReference type="Gene3D" id="3.40.50.300">
    <property type="entry name" value="P-loop containing nucleotide triphosphate hydrolases"/>
    <property type="match status" value="1"/>
</dbReference>
<keyword evidence="1" id="KW-0547">Nucleotide-binding</keyword>
<dbReference type="InterPro" id="IPR003593">
    <property type="entry name" value="AAA+_ATPase"/>
</dbReference>
<keyword evidence="5" id="KW-1185">Reference proteome</keyword>
<accession>A0A316Z194</accession>
<evidence type="ECO:0000313" key="5">
    <source>
        <dbReference type="Proteomes" id="UP000245946"/>
    </source>
</evidence>
<dbReference type="Proteomes" id="UP000245946">
    <property type="component" value="Unassembled WGS sequence"/>
</dbReference>
<reference evidence="4 5" key="1">
    <citation type="journal article" date="2018" name="Mol. Biol. Evol.">
        <title>Broad Genomic Sampling Reveals a Smut Pathogenic Ancestry of the Fungal Clade Ustilaginomycotina.</title>
        <authorList>
            <person name="Kijpornyongpan T."/>
            <person name="Mondo S.J."/>
            <person name="Barry K."/>
            <person name="Sandor L."/>
            <person name="Lee J."/>
            <person name="Lipzen A."/>
            <person name="Pangilinan J."/>
            <person name="LaButti K."/>
            <person name="Hainaut M."/>
            <person name="Henrissat B."/>
            <person name="Grigoriev I.V."/>
            <person name="Spatafora J.W."/>
            <person name="Aime M.C."/>
        </authorList>
    </citation>
    <scope>NUCLEOTIDE SEQUENCE [LARGE SCALE GENOMIC DNA]</scope>
    <source>
        <strain evidence="4 5">MCA 4186</strain>
    </source>
</reference>
<evidence type="ECO:0000259" key="3">
    <source>
        <dbReference type="SMART" id="SM00382"/>
    </source>
</evidence>
<dbReference type="PANTHER" id="PTHR43119:SF1">
    <property type="entry name" value="ABC TRANSPORTER DOMAIN-CONTAINING PROTEIN"/>
    <property type="match status" value="1"/>
</dbReference>
<gene>
    <name evidence="4" type="ORF">FA09DRAFT_362616</name>
</gene>
<evidence type="ECO:0000313" key="4">
    <source>
        <dbReference type="EMBL" id="PWN95550.1"/>
    </source>
</evidence>